<protein>
    <recommendedName>
        <fullName evidence="4">Phage protein</fullName>
    </recommendedName>
</protein>
<dbReference type="AlphaFoldDB" id="A0A246F7N9"/>
<evidence type="ECO:0000313" key="3">
    <source>
        <dbReference type="Proteomes" id="UP000198145"/>
    </source>
</evidence>
<dbReference type="STRING" id="46680.GCA_000807755_06398"/>
<evidence type="ECO:0000256" key="1">
    <source>
        <dbReference type="SAM" id="MobiDB-lite"/>
    </source>
</evidence>
<organism evidence="2 3">
    <name type="scientific">Pseudomonas nitroreducens</name>
    <dbReference type="NCBI Taxonomy" id="46680"/>
    <lineage>
        <taxon>Bacteria</taxon>
        <taxon>Pseudomonadati</taxon>
        <taxon>Pseudomonadota</taxon>
        <taxon>Gammaproteobacteria</taxon>
        <taxon>Pseudomonadales</taxon>
        <taxon>Pseudomonadaceae</taxon>
        <taxon>Pseudomonas</taxon>
    </lineage>
</organism>
<accession>A0A246F7N9</accession>
<feature type="region of interest" description="Disordered" evidence="1">
    <location>
        <begin position="155"/>
        <end position="176"/>
    </location>
</feature>
<name>A0A246F7N9_PSENT</name>
<evidence type="ECO:0008006" key="4">
    <source>
        <dbReference type="Google" id="ProtNLM"/>
    </source>
</evidence>
<dbReference type="Proteomes" id="UP000198145">
    <property type="component" value="Unassembled WGS sequence"/>
</dbReference>
<sequence>MSKQSLTLALLLDTVEQALSTRLTEIGAFLRGPLTQTPATLPALALEYAGLLPGRDPGNGQTALICRLQTRILVARDDAQAEALALRTVAALAVLLRGQNWGLELEPVSFIQAQPELDNSALAACRVWLVEWQQPVLLGETEWPWEDQPPGSLMLGFDPQTGPGHEDDYFDPGAVQ</sequence>
<reference evidence="2 3" key="1">
    <citation type="submission" date="2017-06" db="EMBL/GenBank/DDBJ databases">
        <title>Draft genome of Pseudomonas nitroreducens DF05.</title>
        <authorList>
            <person name="Iyer R."/>
        </authorList>
    </citation>
    <scope>NUCLEOTIDE SEQUENCE [LARGE SCALE GENOMIC DNA]</scope>
    <source>
        <strain evidence="2 3">DF05</strain>
    </source>
</reference>
<evidence type="ECO:0000313" key="2">
    <source>
        <dbReference type="EMBL" id="OWP49238.1"/>
    </source>
</evidence>
<dbReference type="RefSeq" id="WP_088420360.1">
    <property type="nucleotide sequence ID" value="NZ_NJBA01000007.1"/>
</dbReference>
<proteinExistence type="predicted"/>
<comment type="caution">
    <text evidence="2">The sequence shown here is derived from an EMBL/GenBank/DDBJ whole genome shotgun (WGS) entry which is preliminary data.</text>
</comment>
<gene>
    <name evidence="2" type="ORF">CEG18_21140</name>
</gene>
<dbReference type="EMBL" id="NJBA01000007">
    <property type="protein sequence ID" value="OWP49238.1"/>
    <property type="molecule type" value="Genomic_DNA"/>
</dbReference>